<keyword evidence="1" id="KW-1133">Transmembrane helix</keyword>
<name>A0A0F9QPA2_9ZZZZ</name>
<organism evidence="3">
    <name type="scientific">marine sediment metagenome</name>
    <dbReference type="NCBI Taxonomy" id="412755"/>
    <lineage>
        <taxon>unclassified sequences</taxon>
        <taxon>metagenomes</taxon>
        <taxon>ecological metagenomes</taxon>
    </lineage>
</organism>
<dbReference type="Pfam" id="PF14478">
    <property type="entry name" value="DUF4430"/>
    <property type="match status" value="1"/>
</dbReference>
<evidence type="ECO:0000259" key="2">
    <source>
        <dbReference type="Pfam" id="PF14478"/>
    </source>
</evidence>
<evidence type="ECO:0000256" key="1">
    <source>
        <dbReference type="SAM" id="Phobius"/>
    </source>
</evidence>
<protein>
    <recommendedName>
        <fullName evidence="2">Transcobalamin-like C-terminal domain-containing protein</fullName>
    </recommendedName>
</protein>
<sequence>MNKKTKFIAIGLIGIFCFTLFFVFSFILFPNSQTSINENNVDGRVKQLQVSNITIVIDYSGVKDNEIFKNIILNNYETSVFHAILNCCEVSVQNYGWGIFVKEINGVGVGWTYTVNNEPPPSIPSDYFYLRDNDTVRWTHV</sequence>
<keyword evidence="1" id="KW-0472">Membrane</keyword>
<dbReference type="AlphaFoldDB" id="A0A0F9QPA2"/>
<keyword evidence="1" id="KW-0812">Transmembrane</keyword>
<accession>A0A0F9QPA2</accession>
<gene>
    <name evidence="3" type="ORF">LCGC14_0990750</name>
</gene>
<comment type="caution">
    <text evidence="3">The sequence shown here is derived from an EMBL/GenBank/DDBJ whole genome shotgun (WGS) entry which is preliminary data.</text>
</comment>
<dbReference type="InterPro" id="IPR027954">
    <property type="entry name" value="Transcobalamin-like_C"/>
</dbReference>
<feature type="domain" description="Transcobalamin-like C-terminal" evidence="2">
    <location>
        <begin position="79"/>
        <end position="139"/>
    </location>
</feature>
<evidence type="ECO:0000313" key="3">
    <source>
        <dbReference type="EMBL" id="KKN14966.1"/>
    </source>
</evidence>
<feature type="transmembrane region" description="Helical" evidence="1">
    <location>
        <begin position="7"/>
        <end position="29"/>
    </location>
</feature>
<dbReference type="EMBL" id="LAZR01003761">
    <property type="protein sequence ID" value="KKN14966.1"/>
    <property type="molecule type" value="Genomic_DNA"/>
</dbReference>
<proteinExistence type="predicted"/>
<reference evidence="3" key="1">
    <citation type="journal article" date="2015" name="Nature">
        <title>Complex archaea that bridge the gap between prokaryotes and eukaryotes.</title>
        <authorList>
            <person name="Spang A."/>
            <person name="Saw J.H."/>
            <person name="Jorgensen S.L."/>
            <person name="Zaremba-Niedzwiedzka K."/>
            <person name="Martijn J."/>
            <person name="Lind A.E."/>
            <person name="van Eijk R."/>
            <person name="Schleper C."/>
            <person name="Guy L."/>
            <person name="Ettema T.J."/>
        </authorList>
    </citation>
    <scope>NUCLEOTIDE SEQUENCE</scope>
</reference>